<dbReference type="RefSeq" id="WP_141611875.1">
    <property type="nucleotide sequence ID" value="NZ_VIGC02000032.1"/>
</dbReference>
<keyword evidence="2" id="KW-0963">Cytoplasm</keyword>
<evidence type="ECO:0000256" key="1">
    <source>
        <dbReference type="ARBA" id="ARBA00004496"/>
    </source>
</evidence>
<evidence type="ECO:0000313" key="5">
    <source>
        <dbReference type="EMBL" id="TQE93846.1"/>
    </source>
</evidence>
<dbReference type="PROSITE" id="PS51350">
    <property type="entry name" value="PTS_HPR_DOM"/>
    <property type="match status" value="1"/>
</dbReference>
<evidence type="ECO:0000313" key="6">
    <source>
        <dbReference type="Proteomes" id="UP000317371"/>
    </source>
</evidence>
<evidence type="ECO:0000256" key="2">
    <source>
        <dbReference type="ARBA" id="ARBA00022490"/>
    </source>
</evidence>
<proteinExistence type="predicted"/>
<dbReference type="OrthoDB" id="9809047at2"/>
<comment type="subcellular location">
    <subcellularLocation>
        <location evidence="1">Cytoplasm</location>
    </subcellularLocation>
</comment>
<evidence type="ECO:0000259" key="4">
    <source>
        <dbReference type="PROSITE" id="PS51350"/>
    </source>
</evidence>
<keyword evidence="3" id="KW-0598">Phosphotransferase system</keyword>
<accession>A0A540VAQ2</accession>
<dbReference type="InterPro" id="IPR035895">
    <property type="entry name" value="HPr-like_sf"/>
</dbReference>
<sequence length="98" mass="10953">MNQSEPLHTQVTITHPLGLHLRMSKDMVHVANQYRATITAQNLTRQSPVVDVKSILQLMRLQARQGHTIQLHAQGPDAREALHALRSLLETPPVVPSL</sequence>
<evidence type="ECO:0000256" key="3">
    <source>
        <dbReference type="ARBA" id="ARBA00022683"/>
    </source>
</evidence>
<dbReference type="PANTHER" id="PTHR33705:SF2">
    <property type="entry name" value="PHOSPHOCARRIER PROTEIN NPR"/>
    <property type="match status" value="1"/>
</dbReference>
<dbReference type="InParanoid" id="A0A540VAQ2"/>
<keyword evidence="6" id="KW-1185">Reference proteome</keyword>
<dbReference type="GO" id="GO:0005737">
    <property type="term" value="C:cytoplasm"/>
    <property type="evidence" value="ECO:0007669"/>
    <property type="project" value="UniProtKB-SubCell"/>
</dbReference>
<dbReference type="PANTHER" id="PTHR33705">
    <property type="entry name" value="PHOSPHOCARRIER PROTEIN HPR"/>
    <property type="match status" value="1"/>
</dbReference>
<feature type="domain" description="HPr" evidence="4">
    <location>
        <begin position="6"/>
        <end position="98"/>
    </location>
</feature>
<dbReference type="PRINTS" id="PR00107">
    <property type="entry name" value="PHOSPHOCPHPR"/>
</dbReference>
<comment type="caution">
    <text evidence="5">The sequence shown here is derived from an EMBL/GenBank/DDBJ whole genome shotgun (WGS) entry which is preliminary data.</text>
</comment>
<dbReference type="SUPFAM" id="SSF55594">
    <property type="entry name" value="HPr-like"/>
    <property type="match status" value="1"/>
</dbReference>
<dbReference type="InterPro" id="IPR000032">
    <property type="entry name" value="HPr-like"/>
</dbReference>
<reference evidence="5 6" key="1">
    <citation type="submission" date="2019-06" db="EMBL/GenBank/DDBJ databases">
        <title>Genome sequence of Litorilinea aerophila BAA-2444.</title>
        <authorList>
            <person name="Maclea K.S."/>
            <person name="Maurais E.G."/>
            <person name="Iannazzi L.C."/>
        </authorList>
    </citation>
    <scope>NUCLEOTIDE SEQUENCE [LARGE SCALE GENOMIC DNA]</scope>
    <source>
        <strain evidence="5 6">ATCC BAA-2444</strain>
    </source>
</reference>
<protein>
    <submittedName>
        <fullName evidence="5">HPr family phosphocarrier protein</fullName>
    </submittedName>
</protein>
<dbReference type="InterPro" id="IPR050399">
    <property type="entry name" value="HPr"/>
</dbReference>
<dbReference type="GO" id="GO:0009401">
    <property type="term" value="P:phosphoenolpyruvate-dependent sugar phosphotransferase system"/>
    <property type="evidence" value="ECO:0007669"/>
    <property type="project" value="UniProtKB-KW"/>
</dbReference>
<dbReference type="CDD" id="cd00367">
    <property type="entry name" value="PTS-HPr_like"/>
    <property type="match status" value="1"/>
</dbReference>
<name>A0A540VAQ2_9CHLR</name>
<dbReference type="NCBIfam" id="TIGR01003">
    <property type="entry name" value="PTS_HPr_family"/>
    <property type="match status" value="1"/>
</dbReference>
<organism evidence="5 6">
    <name type="scientific">Litorilinea aerophila</name>
    <dbReference type="NCBI Taxonomy" id="1204385"/>
    <lineage>
        <taxon>Bacteria</taxon>
        <taxon>Bacillati</taxon>
        <taxon>Chloroflexota</taxon>
        <taxon>Caldilineae</taxon>
        <taxon>Caldilineales</taxon>
        <taxon>Caldilineaceae</taxon>
        <taxon>Litorilinea</taxon>
    </lineage>
</organism>
<dbReference type="Proteomes" id="UP000317371">
    <property type="component" value="Unassembled WGS sequence"/>
</dbReference>
<dbReference type="FunCoup" id="A0A540VAQ2">
    <property type="interactions" value="157"/>
</dbReference>
<dbReference type="Gene3D" id="3.30.1340.10">
    <property type="entry name" value="HPr-like"/>
    <property type="match status" value="1"/>
</dbReference>
<dbReference type="AlphaFoldDB" id="A0A540VAQ2"/>
<dbReference type="EMBL" id="VIGC01000032">
    <property type="protein sequence ID" value="TQE93846.1"/>
    <property type="molecule type" value="Genomic_DNA"/>
</dbReference>
<dbReference type="Pfam" id="PF00381">
    <property type="entry name" value="PTS-HPr"/>
    <property type="match status" value="1"/>
</dbReference>
<gene>
    <name evidence="5" type="ORF">FKZ61_19675</name>
</gene>